<dbReference type="Pfam" id="PF17803">
    <property type="entry name" value="Cadherin_4"/>
    <property type="match status" value="1"/>
</dbReference>
<dbReference type="Pfam" id="PF13385">
    <property type="entry name" value="Laminin_G_3"/>
    <property type="match status" value="1"/>
</dbReference>
<dbReference type="NCBIfam" id="NF033510">
    <property type="entry name" value="Ca_tandemer"/>
    <property type="match status" value="3"/>
</dbReference>
<evidence type="ECO:0000313" key="11">
    <source>
        <dbReference type="Proteomes" id="UP000249198"/>
    </source>
</evidence>
<dbReference type="InterPro" id="IPR001343">
    <property type="entry name" value="Hemolysn_Ca-bd"/>
</dbReference>
<dbReference type="NCBIfam" id="TIGR03661">
    <property type="entry name" value="T1SS_VCA0849"/>
    <property type="match status" value="1"/>
</dbReference>
<feature type="compositionally biased region" description="Polar residues" evidence="7">
    <location>
        <begin position="2250"/>
        <end position="2261"/>
    </location>
</feature>
<evidence type="ECO:0000259" key="8">
    <source>
        <dbReference type="Pfam" id="PF17803"/>
    </source>
</evidence>
<evidence type="ECO:0000256" key="4">
    <source>
        <dbReference type="ARBA" id="ARBA00022837"/>
    </source>
</evidence>
<dbReference type="InterPro" id="IPR041690">
    <property type="entry name" value="Cadherin_5"/>
</dbReference>
<protein>
    <recommendedName>
        <fullName evidence="12">Type I secretion C-terminal target domain (VC_A0849 subclass)</fullName>
    </recommendedName>
</protein>
<dbReference type="InterPro" id="IPR003995">
    <property type="entry name" value="RTX_toxin_determinant-A"/>
</dbReference>
<gene>
    <name evidence="10" type="ORF">DI599_00350</name>
</gene>
<dbReference type="Gene3D" id="2.60.120.200">
    <property type="match status" value="1"/>
</dbReference>
<comment type="caution">
    <text evidence="10">The sequence shown here is derived from an EMBL/GenBank/DDBJ whole genome shotgun (WGS) entry which is preliminary data.</text>
</comment>
<dbReference type="InterPro" id="IPR040853">
    <property type="entry name" value="RapA2_cadherin-like"/>
</dbReference>
<keyword evidence="3" id="KW-0677">Repeat</keyword>
<evidence type="ECO:0000256" key="5">
    <source>
        <dbReference type="ARBA" id="ARBA00023026"/>
    </source>
</evidence>
<dbReference type="InterPro" id="IPR010221">
    <property type="entry name" value="VCBS_dom"/>
</dbReference>
<dbReference type="GO" id="GO:0090729">
    <property type="term" value="F:toxin activity"/>
    <property type="evidence" value="ECO:0007669"/>
    <property type="project" value="UniProtKB-KW"/>
</dbReference>
<dbReference type="InterPro" id="IPR013783">
    <property type="entry name" value="Ig-like_fold"/>
</dbReference>
<dbReference type="InterPro" id="IPR019960">
    <property type="entry name" value="T1SS_VCA0849"/>
</dbReference>
<dbReference type="InterPro" id="IPR049826">
    <property type="entry name" value="Ig-like_ice"/>
</dbReference>
<dbReference type="InterPro" id="IPR011049">
    <property type="entry name" value="Serralysin-like_metalloprot_C"/>
</dbReference>
<dbReference type="PRINTS" id="PR01488">
    <property type="entry name" value="RTXTOXINA"/>
</dbReference>
<organism evidence="10 11">
    <name type="scientific">Pseudomonas kuykendallii</name>
    <dbReference type="NCBI Taxonomy" id="1007099"/>
    <lineage>
        <taxon>Bacteria</taxon>
        <taxon>Pseudomonadati</taxon>
        <taxon>Pseudomonadota</taxon>
        <taxon>Gammaproteobacteria</taxon>
        <taxon>Pseudomonadales</taxon>
        <taxon>Pseudomonadaceae</taxon>
        <taxon>Pseudomonas</taxon>
    </lineage>
</organism>
<dbReference type="Pfam" id="PF00353">
    <property type="entry name" value="HemolysinCabind"/>
    <property type="match status" value="2"/>
</dbReference>
<dbReference type="NCBIfam" id="NF012211">
    <property type="entry name" value="tand_rpt_95"/>
    <property type="match status" value="4"/>
</dbReference>
<dbReference type="Proteomes" id="UP000249198">
    <property type="component" value="Unassembled WGS sequence"/>
</dbReference>
<dbReference type="PROSITE" id="PS00330">
    <property type="entry name" value="HEMOLYSIN_CALCIUM"/>
    <property type="match status" value="3"/>
</dbReference>
<dbReference type="RefSeq" id="WP_273228662.1">
    <property type="nucleotide sequence ID" value="NZ_QFOH01000001.1"/>
</dbReference>
<dbReference type="PRINTS" id="PR00313">
    <property type="entry name" value="CABNDNGRPT"/>
</dbReference>
<dbReference type="GO" id="GO:0016020">
    <property type="term" value="C:membrane"/>
    <property type="evidence" value="ECO:0007669"/>
    <property type="project" value="UniProtKB-SubCell"/>
</dbReference>
<evidence type="ECO:0000259" key="9">
    <source>
        <dbReference type="Pfam" id="PF17892"/>
    </source>
</evidence>
<keyword evidence="5" id="KW-0843">Virulence</keyword>
<sequence>MSSVIAIVKSVVGQVFAVSAEGASRLLVEGDRIFQDDQVLTGTSGMITLEMSDGRMLDLGRDTQWSQQTGSEYTEDVAATEQSVADLQQAIAAGADPTQAFEPTAAGPTAAGTGTGNAGGGHSFVVLDATAGSVQPTIGYPTSTDGFAIAADDTFIGETQLPQDLIPPAVSIALDPITSDDVINRAEANSGTITLTGTVGGDVRVGDAITLNIGGVVYNGNVIQLANGNLGFSIDVSSSNLAANNNVIATVTSADNAGNVASATTDRPYTVDTEANLTVTLDDLNGATVANAPLSGTSDVGGGRAVTLVISDSDPSTPDITVTAVTNPDGSYSTTADLSSLSDGPLTVNASVTDAAGNPAQAVDDANLDTIANITVSLDDLNASNVGNAPITGTSDVGGGRTVTLVISDNDPNTPDITVTATTNPDGSYSTNVDLSSLSDGPLTVNASVTDAAGNPAQATDDAALDATPTDAPTIVITSDVNNDAFLSNGELGNSTTVAVTVGLPATAVAGDTLTVTDGVNSQDIILTADQIAAGSVETTVPRPPEGAELVVTATVTDAAGNVSAPATDSAVLDTTAPSAPTVVIVDDNNPDDGQLTVGEIGNDGVQVSVQVSNAELVAGGSVTLEITNGNTSSTVNLSLDNGTAQFTDAQGNPLSGFNYDNGTITFTENAPPLGGSLTVVATQTDLAGNQSAPGSDSAIVINTPPDAVDDISGTPYTVTLGDRNLSASGTGYDYGNNRWNQVDSKGNPTSIVALNADGSTGTLYQGGWDGNANAIGVDGTTRPGSQVAPQTEFDPTTGKSEAIVLNFSGNLDKAQFTVAHLIGDENGGEVGRWVAMYNGAEVASGTFQLDPTNTTGYATFGIDTGGKAFDSIRFESLDTAAGGGDGSDYFLAGFSGSGSAALNSPYTLSENGTLAIANGSTSLLANDSDADGDAIAVTAVNGQPLTGTITLASGALLTVNADGSFSYDPNGKFDALTAGQVGKDSFTYTISDGHGGTDTATATITIIGTNDAPVIAGDDAGAVVEDAANPVLTDAGTLTIADADAGQSVFQTTGITASNGALGSLSITAAGAWTYSVANADVQYLKAGEVKTETFTVRSADGTPHDIVVTITGTNDGATIAGDDRGAVTEDASNPTLTDTGTLTITDPDTGLDGSGEASFQTTGITASNGALGSLSITAAGVWTYSVANADVQYLKAGEVKTETFTVLSADGTPHDVVVTITGTNDLPVVSSNSLTVAEGSVGTPLGLEAPTDVDGDALSITVTGLPTLGSVTLADGTAVTNGQTLTSAELQGLKYNGPADYTSGQAVGNFTYSVNDGTATVTGTVTLGATPVNDNPDAVDDPSGSAYSVALGQLAGGTSASHWDALDSKGLGITPVALNADGTPGTLYAGNVDGDRNALGVAGTPRDSTAVANQIEYDRATDKSESVELNFNGNLNQAEFTVSHLIANENGGEIGQWVALYNGSVVASGTFSAATGGTATVQIDTGDLVFDSIRFESVDTANRSGDGSDYYLTGFKGTGPASANTAYTINENATLSIADGNRDLLANDTDADGDTLTVTQINGSNLTSGAITLASGALLVANANGSFSYDPNGKFDGLKAGQVATDTFTYTVSDGHGGTDTATATITIIGTNDAPVATGTYASTINDTPATDDFANITGTLVATDADDSVLTWSGSASGTYGQLIVEANGNYTYVVNDAAVNGLNAGQSVTENFTATVTDPNGATDTRTIAITLNGANDIPVITSSAAAATGSVTEAGVNGNGQPSVSGTLASSDADAGATASWSLASTAGTYGNIAMTSAGVWTYTLDNNAAATQALKEGESKLETFQATVSDGHGGTATQTITVNVLGANDAPVAVDDHYTLGLTGQYFGYAQGGSNANLTSIAQVEGFIAGKTPNATFTATSINYGSVGGDLGRADHLQQFLGNDKGSLSQDPGDTSDAIIKLSGQVTLAAGSYDFKVTSDDGFILRIDGQDVVKFDGIRSQGVTTSTVPYTIATGGAHQVEIIYWDQGGDAILKVESKPAGAPDSAYSVLGASGGTSSLVTTEDTPLTISAASLLANDKDVDGTLLTLKSVQSAEHGSVSLVNGVVTFTPTANYNGEATFTYTVQDANGATADAKVTLYVTAATDAFNDTASVKEDTPITLDVLANDTFGTAAKTITAIDGKAFGSDGTVSVEHGVVKLGADGKLTFTPAADYHGAATFTYTVSSGGVSETATVNLDVVSTNDAVNPTLNVTPKGFWTFNEAPGSSVTTNQSSGAKGTLADSDSAGGTGLPTFVTTPRAEGAGNYISLNDTGDRINLDASATHALMGAAATLTFWIKAAAQPDSGNDGAGRSWDLPSVIGSEHNGGGNDIQWGAINNAGQIGLAVGNAAGVYSTTSVTDNQWHNVAITHSGSTVDIYIDGVLNASGSTSDSAFNGLYNQLLSIGATNRFDLNGSNVTDLTDTKYLTAALDDLRIYSGVLSAGQIAAIHNVENGYEHTAIANAWGSAADKLSLGLAESTGVTSTTVSGLAKDIVISDGTHSHTSTGVNDNVDLTGWTLGSLTLSNTGTESGTLVFTATSTLPNGDSASTSEYLTLANGNSVLSTGTSGNDTLKGSETLAAADLLRGGDGNDTLYGYGGDDRLEGGNGNDTLYGGDGNDILIGGKGNDVLWGGAGADTFVWKSGDAGSIGSPAADIIKDFSLSQKDSIDLRDLLQGETTDSIDHFLQMSTQNGISTLLVSTTGQFDTAASATANTGKADLTIQLDGVDLSSSNLGANSSQIINSLIQSEHLKVDH</sequence>
<keyword evidence="6" id="KW-0472">Membrane</keyword>
<dbReference type="Gene3D" id="2.150.10.10">
    <property type="entry name" value="Serralysin-like metalloprotease, C-terminal"/>
    <property type="match status" value="2"/>
</dbReference>
<feature type="domain" description="RapA2 cadherin-like" evidence="8">
    <location>
        <begin position="1217"/>
        <end position="1279"/>
    </location>
</feature>
<name>A0A2W5DA97_9PSED</name>
<dbReference type="SUPFAM" id="SSF49899">
    <property type="entry name" value="Concanavalin A-like lectins/glucanases"/>
    <property type="match status" value="1"/>
</dbReference>
<evidence type="ECO:0008006" key="12">
    <source>
        <dbReference type="Google" id="ProtNLM"/>
    </source>
</evidence>
<dbReference type="NCBIfam" id="NF033682">
    <property type="entry name" value="retention_LapA"/>
    <property type="match status" value="1"/>
</dbReference>
<dbReference type="GO" id="GO:0005509">
    <property type="term" value="F:calcium ion binding"/>
    <property type="evidence" value="ECO:0007669"/>
    <property type="project" value="InterPro"/>
</dbReference>
<feature type="domain" description="Cadherin-like" evidence="9">
    <location>
        <begin position="2045"/>
        <end position="2127"/>
    </location>
</feature>
<proteinExistence type="predicted"/>
<dbReference type="Pfam" id="PF17892">
    <property type="entry name" value="Cadherin_5"/>
    <property type="match status" value="1"/>
</dbReference>
<dbReference type="NCBIfam" id="NF012196">
    <property type="entry name" value="Ig_like_ice"/>
    <property type="match status" value="1"/>
</dbReference>
<evidence type="ECO:0000256" key="7">
    <source>
        <dbReference type="SAM" id="MobiDB-lite"/>
    </source>
</evidence>
<dbReference type="InterPro" id="IPR047777">
    <property type="entry name" value="LapA-like_RM"/>
</dbReference>
<dbReference type="EMBL" id="QFOH01000001">
    <property type="protein sequence ID" value="PZP26644.1"/>
    <property type="molecule type" value="Genomic_DNA"/>
</dbReference>
<feature type="region of interest" description="Disordered" evidence="7">
    <location>
        <begin position="2250"/>
        <end position="2277"/>
    </location>
</feature>
<evidence type="ECO:0000256" key="1">
    <source>
        <dbReference type="ARBA" id="ARBA00004370"/>
    </source>
</evidence>
<evidence type="ECO:0000256" key="6">
    <source>
        <dbReference type="ARBA" id="ARBA00023136"/>
    </source>
</evidence>
<keyword evidence="2" id="KW-0800">Toxin</keyword>
<keyword evidence="4" id="KW-0106">Calcium</keyword>
<comment type="subcellular location">
    <subcellularLocation>
        <location evidence="1">Membrane</location>
    </subcellularLocation>
</comment>
<dbReference type="Gene3D" id="2.60.40.10">
    <property type="entry name" value="Immunoglobulins"/>
    <property type="match status" value="8"/>
</dbReference>
<evidence type="ECO:0000256" key="2">
    <source>
        <dbReference type="ARBA" id="ARBA00022656"/>
    </source>
</evidence>
<dbReference type="SUPFAM" id="SSF51120">
    <property type="entry name" value="beta-Roll"/>
    <property type="match status" value="1"/>
</dbReference>
<dbReference type="InterPro" id="IPR018511">
    <property type="entry name" value="Hemolysin-typ_Ca-bd_CS"/>
</dbReference>
<dbReference type="NCBIfam" id="TIGR01965">
    <property type="entry name" value="VCBS_repeat"/>
    <property type="match status" value="6"/>
</dbReference>
<dbReference type="GO" id="GO:0005576">
    <property type="term" value="C:extracellular region"/>
    <property type="evidence" value="ECO:0007669"/>
    <property type="project" value="InterPro"/>
</dbReference>
<reference evidence="10 11" key="1">
    <citation type="submission" date="2017-08" db="EMBL/GenBank/DDBJ databases">
        <title>Infants hospitalized years apart are colonized by the same room-sourced microbial strains.</title>
        <authorList>
            <person name="Brooks B."/>
            <person name="Olm M.R."/>
            <person name="Firek B.A."/>
            <person name="Baker R."/>
            <person name="Thomas B.C."/>
            <person name="Morowitz M.J."/>
            <person name="Banfield J.F."/>
        </authorList>
    </citation>
    <scope>NUCLEOTIDE SEQUENCE [LARGE SCALE GENOMIC DNA]</scope>
    <source>
        <strain evidence="10">S2_009_000_R2_77</strain>
    </source>
</reference>
<dbReference type="Gene3D" id="2.60.40.3440">
    <property type="match status" value="2"/>
</dbReference>
<dbReference type="InterPro" id="IPR013320">
    <property type="entry name" value="ConA-like_dom_sf"/>
</dbReference>
<dbReference type="Pfam" id="PF17963">
    <property type="entry name" value="Big_9"/>
    <property type="match status" value="5"/>
</dbReference>
<evidence type="ECO:0000313" key="10">
    <source>
        <dbReference type="EMBL" id="PZP26644.1"/>
    </source>
</evidence>
<accession>A0A2W5DA97</accession>
<evidence type="ECO:0000256" key="3">
    <source>
        <dbReference type="ARBA" id="ARBA00022737"/>
    </source>
</evidence>